<dbReference type="Proteomes" id="UP000254040">
    <property type="component" value="Unassembled WGS sequence"/>
</dbReference>
<evidence type="ECO:0000313" key="4">
    <source>
        <dbReference type="Proteomes" id="UP000254040"/>
    </source>
</evidence>
<name>A0A378K2A0_9GAMM</name>
<keyword evidence="3" id="KW-1185">Reference proteome</keyword>
<dbReference type="Pfam" id="PF11899">
    <property type="entry name" value="DUF3419"/>
    <property type="match status" value="1"/>
</dbReference>
<dbReference type="EMBL" id="UGOG01000001">
    <property type="protein sequence ID" value="STX63738.1"/>
    <property type="molecule type" value="Genomic_DNA"/>
</dbReference>
<dbReference type="GO" id="GO:0016740">
    <property type="term" value="F:transferase activity"/>
    <property type="evidence" value="ECO:0007669"/>
    <property type="project" value="UniProtKB-KW"/>
</dbReference>
<dbReference type="RefSeq" id="WP_028383749.1">
    <property type="nucleotide sequence ID" value="NZ_CAAAJG010000006.1"/>
</dbReference>
<evidence type="ECO:0000313" key="2">
    <source>
        <dbReference type="EMBL" id="STX63738.1"/>
    </source>
</evidence>
<organism evidence="2 4">
    <name type="scientific">Legionella moravica</name>
    <dbReference type="NCBI Taxonomy" id="39962"/>
    <lineage>
        <taxon>Bacteria</taxon>
        <taxon>Pseudomonadati</taxon>
        <taxon>Pseudomonadota</taxon>
        <taxon>Gammaproteobacteria</taxon>
        <taxon>Legionellales</taxon>
        <taxon>Legionellaceae</taxon>
        <taxon>Legionella</taxon>
    </lineage>
</organism>
<dbReference type="EMBL" id="LNYN01000002">
    <property type="protein sequence ID" value="KTD39485.1"/>
    <property type="molecule type" value="Genomic_DNA"/>
</dbReference>
<proteinExistence type="predicted"/>
<dbReference type="PANTHER" id="PTHR47473:SF1">
    <property type="entry name" value="METHYLTRANSFERASE DOMAIN-CONTAINING PROTEIN"/>
    <property type="match status" value="1"/>
</dbReference>
<dbReference type="AlphaFoldDB" id="A0A378K2A0"/>
<dbReference type="STRING" id="39962.Lmor_0136"/>
<keyword evidence="2" id="KW-0808">Transferase</keyword>
<protein>
    <submittedName>
        <fullName evidence="2">S-adenosylmethionine:diacylglycerol 3-amino-3-carboxypropyl transferase</fullName>
    </submittedName>
</protein>
<sequence>MNNFFDQIIYSSANEDPRSELEGLKLNETDHVLCITGSGARPLDLLSQADCQITAVDFNAKQNYLLELKMAAINHLDYESMLDFIGVNPCRHRDELYAKIKKDLSREAAAFWQNQFSLIQSGVIYQGVWEHYMRQIGSIVALQKKTLAKLFSCTSLEEQKRIWNDEWKSRFWSLIIYITGRRFIWKYILKEPGIAFVPSDFDISAYLHNRFDHIAGTQLFATNPYLNLIFLGQYHSDCLPIHLQEEHFRQLKQRLGRIVIKNSSLEHILSESPNTFTAFSVSDFSSYANRNSYDVIWKHIIQAAQNNARFVERSFLVKYDLSEEAASHITINQPLSQELTEHDHSFIYDIRCGTIHKLK</sequence>
<dbReference type="OrthoDB" id="1522887at2"/>
<dbReference type="InterPro" id="IPR021829">
    <property type="entry name" value="DUF3419"/>
</dbReference>
<reference evidence="1 3" key="1">
    <citation type="submission" date="2015-11" db="EMBL/GenBank/DDBJ databases">
        <title>Genomic analysis of 38 Legionella species identifies large and diverse effector repertoires.</title>
        <authorList>
            <person name="Burstein D."/>
            <person name="Amaro F."/>
            <person name="Zusman T."/>
            <person name="Lifshitz Z."/>
            <person name="Cohen O."/>
            <person name="Gilbert J.A."/>
            <person name="Pupko T."/>
            <person name="Shuman H.A."/>
            <person name="Segal G."/>
        </authorList>
    </citation>
    <scope>NUCLEOTIDE SEQUENCE [LARGE SCALE GENOMIC DNA]</scope>
    <source>
        <strain evidence="1 3">ATCC 43877</strain>
    </source>
</reference>
<dbReference type="PANTHER" id="PTHR47473">
    <property type="entry name" value="BTA1P"/>
    <property type="match status" value="1"/>
</dbReference>
<gene>
    <name evidence="1" type="ORF">Lmor_0136</name>
    <name evidence="2" type="ORF">NCTC12239_02686</name>
</gene>
<accession>A0A378K2A0</accession>
<reference evidence="2 4" key="2">
    <citation type="submission" date="2018-06" db="EMBL/GenBank/DDBJ databases">
        <authorList>
            <consortium name="Pathogen Informatics"/>
            <person name="Doyle S."/>
        </authorList>
    </citation>
    <scope>NUCLEOTIDE SEQUENCE [LARGE SCALE GENOMIC DNA]</scope>
    <source>
        <strain evidence="2 4">NCTC12239</strain>
    </source>
</reference>
<evidence type="ECO:0000313" key="1">
    <source>
        <dbReference type="EMBL" id="KTD39485.1"/>
    </source>
</evidence>
<evidence type="ECO:0000313" key="3">
    <source>
        <dbReference type="Proteomes" id="UP000054985"/>
    </source>
</evidence>
<dbReference type="Proteomes" id="UP000054985">
    <property type="component" value="Unassembled WGS sequence"/>
</dbReference>